<name>A0ABT8F872_9BACT</name>
<dbReference type="InterPro" id="IPR001453">
    <property type="entry name" value="MoaB/Mog_dom"/>
</dbReference>
<protein>
    <recommendedName>
        <fullName evidence="1">CinA-like protein</fullName>
    </recommendedName>
</protein>
<evidence type="ECO:0000259" key="2">
    <source>
        <dbReference type="SMART" id="SM00852"/>
    </source>
</evidence>
<keyword evidence="4" id="KW-1185">Reference proteome</keyword>
<dbReference type="SUPFAM" id="SSF142433">
    <property type="entry name" value="CinA-like"/>
    <property type="match status" value="1"/>
</dbReference>
<dbReference type="Pfam" id="PF18146">
    <property type="entry name" value="CinA_KH"/>
    <property type="match status" value="1"/>
</dbReference>
<dbReference type="SUPFAM" id="SSF53218">
    <property type="entry name" value="Molybdenum cofactor biosynthesis proteins"/>
    <property type="match status" value="1"/>
</dbReference>
<reference evidence="3" key="1">
    <citation type="submission" date="2023-06" db="EMBL/GenBank/DDBJ databases">
        <title>Cytophagales bacterium Strain LB-30, isolated from soil.</title>
        <authorList>
            <person name="Liu B."/>
        </authorList>
    </citation>
    <scope>NUCLEOTIDE SEQUENCE</scope>
    <source>
        <strain evidence="3">LB-30</strain>
    </source>
</reference>
<sequence>MKLVKAELLTIGDEILYGQIVDTNSQWMSAELDKIGIKTIRKTSIGDTEEEILQAVSEAESRADIILITGGLGPTNDDLTKPCLARYFGSEMVLNEEALAAITELFERRGRTLNERNRGQAFLPHNCTMVPNEVGTAPGMRFDKNGKVFFSMPGVPYEMKRMMENYVLPYLKATFQMPVILHQLVRTVGIPESILADRIQAWEEALPTHIKLAYLPSLNQVKLRLTAMGTSKEDLEKDIQKQLDSLFPLIGEYIFGTDEEHLEEKIGQLLLKHHKTIAFAESCTGGLVSHTITRVAGASAYYRGSIIPYHNELKINQLGVQKATLEKYGAVSEATVHEMANRVRERMGADIGIATSGIAGPSGGTPEKPVGLVWIAYADGKQTLTRELRLGTDRQQNIQLTTTQVLNLIRQTLSGND</sequence>
<dbReference type="PANTHER" id="PTHR13939:SF0">
    <property type="entry name" value="NMN AMIDOHYDROLASE-LIKE PROTEIN YFAY"/>
    <property type="match status" value="1"/>
</dbReference>
<dbReference type="CDD" id="cd00885">
    <property type="entry name" value="cinA"/>
    <property type="match status" value="1"/>
</dbReference>
<dbReference type="Gene3D" id="3.40.980.10">
    <property type="entry name" value="MoaB/Mog-like domain"/>
    <property type="match status" value="1"/>
</dbReference>
<dbReference type="InterPro" id="IPR041424">
    <property type="entry name" value="CinA_KH"/>
</dbReference>
<dbReference type="HAMAP" id="MF_00226_B">
    <property type="entry name" value="CinA_B"/>
    <property type="match status" value="1"/>
</dbReference>
<dbReference type="NCBIfam" id="TIGR00200">
    <property type="entry name" value="cinA_nterm"/>
    <property type="match status" value="1"/>
</dbReference>
<dbReference type="Proteomes" id="UP001168552">
    <property type="component" value="Unassembled WGS sequence"/>
</dbReference>
<feature type="domain" description="MoaB/Mog" evidence="2">
    <location>
        <begin position="7"/>
        <end position="173"/>
    </location>
</feature>
<proteinExistence type="inferred from homology"/>
<dbReference type="NCBIfam" id="TIGR00199">
    <property type="entry name" value="PncC_domain"/>
    <property type="match status" value="1"/>
</dbReference>
<gene>
    <name evidence="3" type="ORF">QWY31_13805</name>
</gene>
<dbReference type="RefSeq" id="WP_320005117.1">
    <property type="nucleotide sequence ID" value="NZ_JAUHJS010000007.1"/>
</dbReference>
<dbReference type="Pfam" id="PF00994">
    <property type="entry name" value="MoCF_biosynth"/>
    <property type="match status" value="1"/>
</dbReference>
<dbReference type="EMBL" id="JAUHJS010000007">
    <property type="protein sequence ID" value="MDN4166579.1"/>
    <property type="molecule type" value="Genomic_DNA"/>
</dbReference>
<dbReference type="NCBIfam" id="TIGR00177">
    <property type="entry name" value="molyb_syn"/>
    <property type="match status" value="1"/>
</dbReference>
<dbReference type="Pfam" id="PF02464">
    <property type="entry name" value="CinA"/>
    <property type="match status" value="1"/>
</dbReference>
<dbReference type="Gene3D" id="3.90.950.20">
    <property type="entry name" value="CinA-like"/>
    <property type="match status" value="1"/>
</dbReference>
<dbReference type="PANTHER" id="PTHR13939">
    <property type="entry name" value="NICOTINAMIDE-NUCLEOTIDE AMIDOHYDROLASE PNCC"/>
    <property type="match status" value="1"/>
</dbReference>
<comment type="caution">
    <text evidence="3">The sequence shown here is derived from an EMBL/GenBank/DDBJ whole genome shotgun (WGS) entry which is preliminary data.</text>
</comment>
<dbReference type="InterPro" id="IPR050101">
    <property type="entry name" value="CinA"/>
</dbReference>
<evidence type="ECO:0000313" key="4">
    <source>
        <dbReference type="Proteomes" id="UP001168552"/>
    </source>
</evidence>
<organism evidence="3 4">
    <name type="scientific">Shiella aurantiaca</name>
    <dbReference type="NCBI Taxonomy" id="3058365"/>
    <lineage>
        <taxon>Bacteria</taxon>
        <taxon>Pseudomonadati</taxon>
        <taxon>Bacteroidota</taxon>
        <taxon>Cytophagia</taxon>
        <taxon>Cytophagales</taxon>
        <taxon>Shiellaceae</taxon>
        <taxon>Shiella</taxon>
    </lineage>
</organism>
<dbReference type="SMART" id="SM00852">
    <property type="entry name" value="MoCF_biosynth"/>
    <property type="match status" value="1"/>
</dbReference>
<comment type="similarity">
    <text evidence="1">Belongs to the CinA family.</text>
</comment>
<dbReference type="PIRSF" id="PIRSF006728">
    <property type="entry name" value="CinA"/>
    <property type="match status" value="1"/>
</dbReference>
<evidence type="ECO:0000313" key="3">
    <source>
        <dbReference type="EMBL" id="MDN4166579.1"/>
    </source>
</evidence>
<dbReference type="InterPro" id="IPR008135">
    <property type="entry name" value="Competence-induced_CinA"/>
</dbReference>
<dbReference type="InterPro" id="IPR008136">
    <property type="entry name" value="CinA_C"/>
</dbReference>
<dbReference type="InterPro" id="IPR036653">
    <property type="entry name" value="CinA-like_C"/>
</dbReference>
<evidence type="ECO:0000256" key="1">
    <source>
        <dbReference type="HAMAP-Rule" id="MF_00226"/>
    </source>
</evidence>
<dbReference type="InterPro" id="IPR036425">
    <property type="entry name" value="MoaB/Mog-like_dom_sf"/>
</dbReference>
<dbReference type="NCBIfam" id="NF001813">
    <property type="entry name" value="PRK00549.1"/>
    <property type="match status" value="1"/>
</dbReference>
<accession>A0ABT8F872</accession>